<accession>A0A6L6PBP2</accession>
<evidence type="ECO:0000259" key="7">
    <source>
        <dbReference type="Pfam" id="PF02558"/>
    </source>
</evidence>
<dbReference type="Gene3D" id="1.10.1040.10">
    <property type="entry name" value="N-(1-d-carboxylethyl)-l-norvaline Dehydrogenase, domain 2"/>
    <property type="match status" value="1"/>
</dbReference>
<dbReference type="InterPro" id="IPR036291">
    <property type="entry name" value="NAD(P)-bd_dom_sf"/>
</dbReference>
<dbReference type="InterPro" id="IPR008927">
    <property type="entry name" value="6-PGluconate_DH-like_C_sf"/>
</dbReference>
<feature type="domain" description="Ketopantoate reductase C-terminal" evidence="8">
    <location>
        <begin position="200"/>
        <end position="315"/>
    </location>
</feature>
<dbReference type="GO" id="GO:0005737">
    <property type="term" value="C:cytoplasm"/>
    <property type="evidence" value="ECO:0007669"/>
    <property type="project" value="TreeGrafter"/>
</dbReference>
<protein>
    <recommendedName>
        <fullName evidence="3">2-dehydropantoate 2-reductase</fullName>
        <ecNumber evidence="2">1.1.1.169</ecNumber>
    </recommendedName>
    <alternativeName>
        <fullName evidence="5">Ketopantoate reductase</fullName>
    </alternativeName>
</protein>
<dbReference type="SUPFAM" id="SSF51735">
    <property type="entry name" value="NAD(P)-binding Rossmann-fold domains"/>
    <property type="match status" value="1"/>
</dbReference>
<evidence type="ECO:0000256" key="5">
    <source>
        <dbReference type="ARBA" id="ARBA00032024"/>
    </source>
</evidence>
<dbReference type="Proteomes" id="UP000475582">
    <property type="component" value="Unassembled WGS sequence"/>
</dbReference>
<comment type="catalytic activity">
    <reaction evidence="6">
        <text>(R)-pantoate + NADP(+) = 2-dehydropantoate + NADPH + H(+)</text>
        <dbReference type="Rhea" id="RHEA:16233"/>
        <dbReference type="ChEBI" id="CHEBI:11561"/>
        <dbReference type="ChEBI" id="CHEBI:15378"/>
        <dbReference type="ChEBI" id="CHEBI:15980"/>
        <dbReference type="ChEBI" id="CHEBI:57783"/>
        <dbReference type="ChEBI" id="CHEBI:58349"/>
        <dbReference type="EC" id="1.1.1.169"/>
    </reaction>
</comment>
<dbReference type="InterPro" id="IPR013328">
    <property type="entry name" value="6PGD_dom2"/>
</dbReference>
<dbReference type="EMBL" id="WNKY01000001">
    <property type="protein sequence ID" value="MTV35987.1"/>
    <property type="molecule type" value="Genomic_DNA"/>
</dbReference>
<dbReference type="SUPFAM" id="SSF48179">
    <property type="entry name" value="6-phosphogluconate dehydrogenase C-terminal domain-like"/>
    <property type="match status" value="1"/>
</dbReference>
<comment type="caution">
    <text evidence="9">The sequence shown here is derived from an EMBL/GenBank/DDBJ whole genome shotgun (WGS) entry which is preliminary data.</text>
</comment>
<evidence type="ECO:0000256" key="3">
    <source>
        <dbReference type="ARBA" id="ARBA00019465"/>
    </source>
</evidence>
<dbReference type="OrthoDB" id="9796561at2"/>
<dbReference type="Gene3D" id="3.40.50.720">
    <property type="entry name" value="NAD(P)-binding Rossmann-like Domain"/>
    <property type="match status" value="1"/>
</dbReference>
<dbReference type="InterPro" id="IPR013332">
    <property type="entry name" value="KPR_N"/>
</dbReference>
<dbReference type="PANTHER" id="PTHR21708">
    <property type="entry name" value="PROBABLE 2-DEHYDROPANTOATE 2-REDUCTASE"/>
    <property type="match status" value="1"/>
</dbReference>
<proteinExistence type="predicted"/>
<evidence type="ECO:0000256" key="6">
    <source>
        <dbReference type="ARBA" id="ARBA00048793"/>
    </source>
</evidence>
<organism evidence="9 10">
    <name type="scientific">Duganella radicis</name>
    <dbReference type="NCBI Taxonomy" id="551988"/>
    <lineage>
        <taxon>Bacteria</taxon>
        <taxon>Pseudomonadati</taxon>
        <taxon>Pseudomonadota</taxon>
        <taxon>Betaproteobacteria</taxon>
        <taxon>Burkholderiales</taxon>
        <taxon>Oxalobacteraceae</taxon>
        <taxon>Telluria group</taxon>
        <taxon>Duganella</taxon>
    </lineage>
</organism>
<gene>
    <name evidence="9" type="ORF">GM676_00110</name>
</gene>
<dbReference type="RefSeq" id="WP_155461353.1">
    <property type="nucleotide sequence ID" value="NZ_WNKY01000001.1"/>
</dbReference>
<dbReference type="EC" id="1.1.1.169" evidence="2"/>
<dbReference type="InterPro" id="IPR013752">
    <property type="entry name" value="KPA_reductase"/>
</dbReference>
<reference evidence="9 10" key="1">
    <citation type="submission" date="2019-11" db="EMBL/GenBank/DDBJ databases">
        <title>Type strains purchased from KCTC, JCM and DSMZ.</title>
        <authorList>
            <person name="Lu H."/>
        </authorList>
    </citation>
    <scope>NUCLEOTIDE SEQUENCE [LARGE SCALE GENOMIC DNA]</scope>
    <source>
        <strain evidence="9 10">KCTC 22382</strain>
    </source>
</reference>
<keyword evidence="9" id="KW-0560">Oxidoreductase</keyword>
<evidence type="ECO:0000313" key="10">
    <source>
        <dbReference type="Proteomes" id="UP000475582"/>
    </source>
</evidence>
<keyword evidence="4" id="KW-0566">Pantothenate biosynthesis</keyword>
<dbReference type="UniPathway" id="UPA00028">
    <property type="reaction ID" value="UER00004"/>
</dbReference>
<dbReference type="GO" id="GO:0008677">
    <property type="term" value="F:2-dehydropantoate 2-reductase activity"/>
    <property type="evidence" value="ECO:0007669"/>
    <property type="project" value="UniProtKB-EC"/>
</dbReference>
<evidence type="ECO:0000259" key="8">
    <source>
        <dbReference type="Pfam" id="PF08546"/>
    </source>
</evidence>
<dbReference type="GO" id="GO:0015940">
    <property type="term" value="P:pantothenate biosynthetic process"/>
    <property type="evidence" value="ECO:0007669"/>
    <property type="project" value="UniProtKB-UniPathway"/>
</dbReference>
<dbReference type="NCBIfam" id="NF005089">
    <property type="entry name" value="PRK06522.1-4"/>
    <property type="match status" value="1"/>
</dbReference>
<comment type="pathway">
    <text evidence="1">Cofactor biosynthesis; (R)-pantothenate biosynthesis; (R)-pantoate from 3-methyl-2-oxobutanoate: step 2/2.</text>
</comment>
<evidence type="ECO:0000256" key="4">
    <source>
        <dbReference type="ARBA" id="ARBA00022655"/>
    </source>
</evidence>
<dbReference type="FunFam" id="1.10.1040.10:FF:000017">
    <property type="entry name" value="2-dehydropantoate 2-reductase"/>
    <property type="match status" value="1"/>
</dbReference>
<dbReference type="Pfam" id="PF02558">
    <property type="entry name" value="ApbA"/>
    <property type="match status" value="1"/>
</dbReference>
<evidence type="ECO:0000256" key="1">
    <source>
        <dbReference type="ARBA" id="ARBA00004994"/>
    </source>
</evidence>
<evidence type="ECO:0000313" key="9">
    <source>
        <dbReference type="EMBL" id="MTV35987.1"/>
    </source>
</evidence>
<evidence type="ECO:0000256" key="2">
    <source>
        <dbReference type="ARBA" id="ARBA00013014"/>
    </source>
</evidence>
<keyword evidence="10" id="KW-1185">Reference proteome</keyword>
<name>A0A6L6PBP2_9BURK</name>
<dbReference type="AlphaFoldDB" id="A0A6L6PBP2"/>
<feature type="domain" description="Ketopantoate reductase N-terminal" evidence="7">
    <location>
        <begin position="3"/>
        <end position="167"/>
    </location>
</feature>
<dbReference type="PANTHER" id="PTHR21708:SF45">
    <property type="entry name" value="2-DEHYDROPANTOATE 2-REDUCTASE"/>
    <property type="match status" value="1"/>
</dbReference>
<sequence length="327" mass="34317">MKVCIAGAGAIGGLFGARLAAAGDAEVCALARGQTLQALRQHGWRLRSVDGLLRAPVRASDDMAVLGTPDLLVIAVKGPALAGVAAAVAPFIGPQTLVLPTMNGVPWWFAGAIPGLATMSFDSVDPGGVVTRCIPQRQLVGAVVHASASVVEPGLIQHNMGRGLVIGLPAGGRDARVQRLAELFTNAGFDVTHSERVCYDIWYKLWGNLTMNPLSAITGATGDRVLADPLVRQLCSAAMNEAANIGARIGLEIQQTPEDRHVVTEKLGAFKTSMLQDAEAGRPLELDGIVGIVRDMGRHLGVPTPHIDAILGMTRLFGRVHGLYPDT</sequence>
<dbReference type="Pfam" id="PF08546">
    <property type="entry name" value="ApbA_C"/>
    <property type="match status" value="1"/>
</dbReference>
<dbReference type="InterPro" id="IPR051402">
    <property type="entry name" value="KPR-Related"/>
</dbReference>